<dbReference type="EMBL" id="JAEOAQ010000002">
    <property type="protein sequence ID" value="KAG5420757.1"/>
    <property type="molecule type" value="Genomic_DNA"/>
</dbReference>
<gene>
    <name evidence="2" type="ORF">I9W82_002638</name>
</gene>
<dbReference type="AlphaFoldDB" id="A0A8H8DCX4"/>
<dbReference type="Proteomes" id="UP000669133">
    <property type="component" value="Unassembled WGS sequence"/>
</dbReference>
<reference evidence="2 3" key="1">
    <citation type="submission" date="2020-12" db="EMBL/GenBank/DDBJ databases">
        <title>Effect of drift, selection, and recombination on the evolution of hybrid genomes in Candida yeast pathogens.</title>
        <authorList>
            <person name="Mixao V."/>
            <person name="Ksiezopolska E."/>
            <person name="Saus E."/>
            <person name="Boekhout T."/>
            <person name="Gacser A."/>
            <person name="Gabaldon T."/>
        </authorList>
    </citation>
    <scope>NUCLEOTIDE SEQUENCE [LARGE SCALE GENOMIC DNA]</scope>
    <source>
        <strain evidence="2 3">BP57</strain>
    </source>
</reference>
<dbReference type="Pfam" id="PF08580">
    <property type="entry name" value="KAR9"/>
    <property type="match status" value="1"/>
</dbReference>
<evidence type="ECO:0000313" key="3">
    <source>
        <dbReference type="Proteomes" id="UP000669133"/>
    </source>
</evidence>
<dbReference type="GO" id="GO:0030473">
    <property type="term" value="P:nuclear migration along microtubule"/>
    <property type="evidence" value="ECO:0007669"/>
    <property type="project" value="TreeGrafter"/>
</dbReference>
<sequence length="687" mass="77966">MVSNVTRSPQVTLSHLLSSIPVFSFVEELVNIPQPNGSKSVSLSQHHLFKINKILDDIDLYLNDLIILFNNIKEVSKHASNILDWFFEGKSELQTLLQDLDSIDSIISLLLLSIESADSDSSITVSKGLIRKFEDVSDVLLDVKKSSLISKKNLDISINYHDLMESVIKSLTTEIELCTKQVIKMSDFKLSSPKRVLSHFNLNDIVSKMKINELSRTSVSAKSIKLPTFSDLDEEIYERFIAVEQKIRPLRISLDIVPAKIEEFTSLCQQNSFKVSREQVLLNYEVMLDKWKYLNAQFKTFKSENIDSKWNDIFNYLIQEIEQECDDLIDVLAFSDTTSTDGNSTISDDIGARYKVCSNSINLIESAILEGITTDKEIPRAYNKKLHPKWLEVNDLIVRAKADSGAHDMKSQSRRESPTKSRGLRQFRTISRNSVQEAFDRPMSNGIGIDFNVDVESVTMPLSVSKKDRVKEMANDEKSKGKNLKSTLIEVFEGMNIEDRDDEEETLVKTPLHKGPPELKTHLTQKVSFNFDSYTNNILNSSSRPPSKLPRIVPNYIQLGYPKFAKKGGLTKIPEIDVSHPIFQSPYRGGNRSQNDPLPANIDISPPTTFRDQADPFYVTRSRASSNATVIGRPNSLLHETTIPNLTYSRRLSYNCTSPERPLSALGSRFDDENLFKSLHENRPIWK</sequence>
<dbReference type="GO" id="GO:0005938">
    <property type="term" value="C:cell cortex"/>
    <property type="evidence" value="ECO:0007669"/>
    <property type="project" value="TreeGrafter"/>
</dbReference>
<dbReference type="RefSeq" id="XP_067549873.1">
    <property type="nucleotide sequence ID" value="XM_067691515.1"/>
</dbReference>
<protein>
    <submittedName>
        <fullName evidence="2">KAR9</fullName>
    </submittedName>
</protein>
<dbReference type="PANTHER" id="PTHR37271">
    <property type="entry name" value="KARYOGAMY PROTEIN KAR9"/>
    <property type="match status" value="1"/>
</dbReference>
<feature type="region of interest" description="Disordered" evidence="1">
    <location>
        <begin position="403"/>
        <end position="423"/>
    </location>
</feature>
<dbReference type="GO" id="GO:0043332">
    <property type="term" value="C:mating projection tip"/>
    <property type="evidence" value="ECO:0007669"/>
    <property type="project" value="TreeGrafter"/>
</dbReference>
<dbReference type="GeneID" id="93651267"/>
<accession>A0A8H8DCX4</accession>
<evidence type="ECO:0000256" key="1">
    <source>
        <dbReference type="SAM" id="MobiDB-lite"/>
    </source>
</evidence>
<dbReference type="InterPro" id="IPR013889">
    <property type="entry name" value="Karyogamy_KAR9"/>
</dbReference>
<name>A0A8H8DCX4_9ASCO</name>
<proteinExistence type="predicted"/>
<feature type="region of interest" description="Disordered" evidence="1">
    <location>
        <begin position="586"/>
        <end position="606"/>
    </location>
</feature>
<evidence type="ECO:0000313" key="2">
    <source>
        <dbReference type="EMBL" id="KAG5420757.1"/>
    </source>
</evidence>
<dbReference type="PANTHER" id="PTHR37271:SF1">
    <property type="entry name" value="KARYOGAMY PROTEIN KAR9"/>
    <property type="match status" value="1"/>
</dbReference>
<keyword evidence="3" id="KW-1185">Reference proteome</keyword>
<organism evidence="2 3">
    <name type="scientific">Candida metapsilosis</name>
    <dbReference type="NCBI Taxonomy" id="273372"/>
    <lineage>
        <taxon>Eukaryota</taxon>
        <taxon>Fungi</taxon>
        <taxon>Dikarya</taxon>
        <taxon>Ascomycota</taxon>
        <taxon>Saccharomycotina</taxon>
        <taxon>Pichiomycetes</taxon>
        <taxon>Debaryomycetaceae</taxon>
        <taxon>Candida/Lodderomyces clade</taxon>
        <taxon>Candida</taxon>
    </lineage>
</organism>
<dbReference type="GO" id="GO:0051293">
    <property type="term" value="P:establishment of spindle localization"/>
    <property type="evidence" value="ECO:0007669"/>
    <property type="project" value="TreeGrafter"/>
</dbReference>
<dbReference type="GO" id="GO:0005816">
    <property type="term" value="C:spindle pole body"/>
    <property type="evidence" value="ECO:0007669"/>
    <property type="project" value="TreeGrafter"/>
</dbReference>
<comment type="caution">
    <text evidence="2">The sequence shown here is derived from an EMBL/GenBank/DDBJ whole genome shotgun (WGS) entry which is preliminary data.</text>
</comment>
<dbReference type="GO" id="GO:0031578">
    <property type="term" value="P:mitotic spindle orientation checkpoint signaling"/>
    <property type="evidence" value="ECO:0007669"/>
    <property type="project" value="TreeGrafter"/>
</dbReference>
<dbReference type="OrthoDB" id="5559380at2759"/>
<feature type="compositionally biased region" description="Basic and acidic residues" evidence="1">
    <location>
        <begin position="403"/>
        <end position="419"/>
    </location>
</feature>